<evidence type="ECO:0000256" key="2">
    <source>
        <dbReference type="SAM" id="Phobius"/>
    </source>
</evidence>
<evidence type="ECO:0000256" key="1">
    <source>
        <dbReference type="SAM" id="MobiDB-lite"/>
    </source>
</evidence>
<gene>
    <name evidence="3" type="ORF">WN71_012715</name>
</gene>
<comment type="caution">
    <text evidence="3">The sequence shown here is derived from an EMBL/GenBank/DDBJ whole genome shotgun (WGS) entry which is preliminary data.</text>
</comment>
<name>A0A1J4NY91_9ACTN</name>
<dbReference type="AlphaFoldDB" id="A0A1J4NY91"/>
<feature type="transmembrane region" description="Helical" evidence="2">
    <location>
        <begin position="99"/>
        <end position="118"/>
    </location>
</feature>
<organism evidence="3 4">
    <name type="scientific">Streptomyces mangrovisoli</name>
    <dbReference type="NCBI Taxonomy" id="1428628"/>
    <lineage>
        <taxon>Bacteria</taxon>
        <taxon>Bacillati</taxon>
        <taxon>Actinomycetota</taxon>
        <taxon>Actinomycetes</taxon>
        <taxon>Kitasatosporales</taxon>
        <taxon>Streptomycetaceae</taxon>
        <taxon>Streptomyces</taxon>
    </lineage>
</organism>
<dbReference type="RefSeq" id="WP_046587033.1">
    <property type="nucleotide sequence ID" value="NZ_LAVA02000026.1"/>
</dbReference>
<evidence type="ECO:0000313" key="4">
    <source>
        <dbReference type="Proteomes" id="UP000034196"/>
    </source>
</evidence>
<feature type="transmembrane region" description="Helical" evidence="2">
    <location>
        <begin position="70"/>
        <end position="93"/>
    </location>
</feature>
<dbReference type="STRING" id="1428628.WN71_012715"/>
<keyword evidence="2" id="KW-1133">Transmembrane helix</keyword>
<dbReference type="Proteomes" id="UP000034196">
    <property type="component" value="Unassembled WGS sequence"/>
</dbReference>
<dbReference type="OrthoDB" id="4333260at2"/>
<dbReference type="EMBL" id="LAVA02000026">
    <property type="protein sequence ID" value="OIJ67447.1"/>
    <property type="molecule type" value="Genomic_DNA"/>
</dbReference>
<keyword evidence="4" id="KW-1185">Reference proteome</keyword>
<feature type="transmembrane region" description="Helical" evidence="2">
    <location>
        <begin position="125"/>
        <end position="148"/>
    </location>
</feature>
<evidence type="ECO:0000313" key="3">
    <source>
        <dbReference type="EMBL" id="OIJ67447.1"/>
    </source>
</evidence>
<feature type="compositionally biased region" description="Low complexity" evidence="1">
    <location>
        <begin position="1"/>
        <end position="45"/>
    </location>
</feature>
<proteinExistence type="predicted"/>
<protein>
    <submittedName>
        <fullName evidence="3">Uncharacterized protein</fullName>
    </submittedName>
</protein>
<keyword evidence="2" id="KW-0812">Transmembrane</keyword>
<feature type="region of interest" description="Disordered" evidence="1">
    <location>
        <begin position="1"/>
        <end position="63"/>
    </location>
</feature>
<keyword evidence="2" id="KW-0472">Membrane</keyword>
<reference evidence="3" key="1">
    <citation type="submission" date="2016-10" db="EMBL/GenBank/DDBJ databases">
        <title>Genome sequence of Streptomyces mangrovisoli MUSC 149.</title>
        <authorList>
            <person name="Lee L.-H."/>
            <person name="Ser H.-L."/>
        </authorList>
    </citation>
    <scope>NUCLEOTIDE SEQUENCE [LARGE SCALE GENOMIC DNA]</scope>
    <source>
        <strain evidence="3">MUSC 149</strain>
    </source>
</reference>
<sequence length="198" mass="19695">MSQTTPTTGPPADGATGDGPSTSAPADAPALAPAVPRQPARRAMAQSVPPGAPRTVAPAAPPAPSRGNALLGLAAATGTGMTAAILYGVVIGISEREFAYAAVGVGLLVGVVTGRVGGRSQTLPVISVIVTVAAIYLGQLIGEAMLIAKEAHVGFGTVFFDHFGLVQSAWQDDVALLSFVFLAIGAYAAFRSTSKAAG</sequence>
<accession>A0A1J4NY91</accession>
<feature type="transmembrane region" description="Helical" evidence="2">
    <location>
        <begin position="168"/>
        <end position="190"/>
    </location>
</feature>